<dbReference type="AlphaFoldDB" id="A0A370SWB4"/>
<dbReference type="FunFam" id="1.10.10.10:FF:000099">
    <property type="entry name" value="Two-component system response regulator TorR"/>
    <property type="match status" value="1"/>
</dbReference>
<dbReference type="Gene3D" id="3.40.50.2300">
    <property type="match status" value="1"/>
</dbReference>
<evidence type="ECO:0000313" key="13">
    <source>
        <dbReference type="Proteomes" id="UP000255365"/>
    </source>
</evidence>
<dbReference type="InterPro" id="IPR011006">
    <property type="entry name" value="CheY-like_superfamily"/>
</dbReference>
<sequence length="271" mass="31246">MLKPPPRSPSLWLAAYWQMNSPMHNTQTTVTDEQKDDKRWSIRALIVDDDVPIRELMIDYLARFNIHASGVTDGTAMRQAMQAEHFDVVVLDLMLPGEDGLSLCRWLRAESDIPILMLTARCEPTDRIIGLELGADDYMAKPFEPRELVARIQTILRRVRDDRTEQRANIRFDNWRLNSVLRQLVADDGLVVPLSNAEFRLLWVFIERPRRVLSREQLLDAARGRSIEAFDRSIDLLVSRLRQKLGDDPKAPQLIKTVRGEGYLFDARDIG</sequence>
<dbReference type="GO" id="GO:0005829">
    <property type="term" value="C:cytosol"/>
    <property type="evidence" value="ECO:0007669"/>
    <property type="project" value="TreeGrafter"/>
</dbReference>
<dbReference type="Gene3D" id="1.10.10.10">
    <property type="entry name" value="Winged helix-like DNA-binding domain superfamily/Winged helix DNA-binding domain"/>
    <property type="match status" value="1"/>
</dbReference>
<keyword evidence="3 8" id="KW-0597">Phosphoprotein</keyword>
<dbReference type="PROSITE" id="PS50110">
    <property type="entry name" value="RESPONSE_REGULATORY"/>
    <property type="match status" value="1"/>
</dbReference>
<dbReference type="SUPFAM" id="SSF46894">
    <property type="entry name" value="C-terminal effector domain of the bipartite response regulators"/>
    <property type="match status" value="1"/>
</dbReference>
<evidence type="ECO:0000256" key="5">
    <source>
        <dbReference type="ARBA" id="ARBA00023015"/>
    </source>
</evidence>
<dbReference type="InterPro" id="IPR036388">
    <property type="entry name" value="WH-like_DNA-bd_sf"/>
</dbReference>
<dbReference type="Pfam" id="PF00486">
    <property type="entry name" value="Trans_reg_C"/>
    <property type="match status" value="1"/>
</dbReference>
<protein>
    <submittedName>
        <fullName evidence="12">Winged helix family two component transcriptional regulator</fullName>
    </submittedName>
</protein>
<proteinExistence type="predicted"/>
<dbReference type="GO" id="GO:0000156">
    <property type="term" value="F:phosphorelay response regulator activity"/>
    <property type="evidence" value="ECO:0007669"/>
    <property type="project" value="TreeGrafter"/>
</dbReference>
<evidence type="ECO:0000256" key="8">
    <source>
        <dbReference type="PROSITE-ProRule" id="PRU00169"/>
    </source>
</evidence>
<accession>A0A370SWB4</accession>
<dbReference type="Proteomes" id="UP000255365">
    <property type="component" value="Unassembled WGS sequence"/>
</dbReference>
<keyword evidence="5" id="KW-0805">Transcription regulation</keyword>
<evidence type="ECO:0000256" key="7">
    <source>
        <dbReference type="ARBA" id="ARBA00023163"/>
    </source>
</evidence>
<keyword evidence="7" id="KW-0804">Transcription</keyword>
<dbReference type="GO" id="GO:0032993">
    <property type="term" value="C:protein-DNA complex"/>
    <property type="evidence" value="ECO:0007669"/>
    <property type="project" value="TreeGrafter"/>
</dbReference>
<dbReference type="SUPFAM" id="SSF52172">
    <property type="entry name" value="CheY-like"/>
    <property type="match status" value="1"/>
</dbReference>
<dbReference type="GO" id="GO:0000976">
    <property type="term" value="F:transcription cis-regulatory region binding"/>
    <property type="evidence" value="ECO:0007669"/>
    <property type="project" value="TreeGrafter"/>
</dbReference>
<dbReference type="InterPro" id="IPR039420">
    <property type="entry name" value="WalR-like"/>
</dbReference>
<evidence type="ECO:0000256" key="6">
    <source>
        <dbReference type="ARBA" id="ARBA00023125"/>
    </source>
</evidence>
<dbReference type="SMART" id="SM00448">
    <property type="entry name" value="REC"/>
    <property type="match status" value="1"/>
</dbReference>
<evidence type="ECO:0000313" key="12">
    <source>
        <dbReference type="EMBL" id="RDL24033.1"/>
    </source>
</evidence>
<feature type="domain" description="OmpR/PhoB-type" evidence="11">
    <location>
        <begin position="167"/>
        <end position="267"/>
    </location>
</feature>
<dbReference type="Gene3D" id="6.10.250.690">
    <property type="match status" value="1"/>
</dbReference>
<organism evidence="12 13">
    <name type="scientific">Pseudomonas jessenii</name>
    <dbReference type="NCBI Taxonomy" id="77298"/>
    <lineage>
        <taxon>Bacteria</taxon>
        <taxon>Pseudomonadati</taxon>
        <taxon>Pseudomonadota</taxon>
        <taxon>Gammaproteobacteria</taxon>
        <taxon>Pseudomonadales</taxon>
        <taxon>Pseudomonadaceae</taxon>
        <taxon>Pseudomonas</taxon>
    </lineage>
</organism>
<evidence type="ECO:0000256" key="3">
    <source>
        <dbReference type="ARBA" id="ARBA00022553"/>
    </source>
</evidence>
<gene>
    <name evidence="12" type="ORF">DEU51_102283</name>
</gene>
<feature type="DNA-binding region" description="OmpR/PhoB-type" evidence="9">
    <location>
        <begin position="167"/>
        <end position="267"/>
    </location>
</feature>
<dbReference type="CDD" id="cd00383">
    <property type="entry name" value="trans_reg_C"/>
    <property type="match status" value="1"/>
</dbReference>
<dbReference type="Pfam" id="PF00072">
    <property type="entry name" value="Response_reg"/>
    <property type="match status" value="1"/>
</dbReference>
<comment type="caution">
    <text evidence="12">The sequence shown here is derived from an EMBL/GenBank/DDBJ whole genome shotgun (WGS) entry which is preliminary data.</text>
</comment>
<dbReference type="EMBL" id="QRAV01000002">
    <property type="protein sequence ID" value="RDL24033.1"/>
    <property type="molecule type" value="Genomic_DNA"/>
</dbReference>
<dbReference type="GO" id="GO:0006355">
    <property type="term" value="P:regulation of DNA-templated transcription"/>
    <property type="evidence" value="ECO:0007669"/>
    <property type="project" value="InterPro"/>
</dbReference>
<dbReference type="PANTHER" id="PTHR48111">
    <property type="entry name" value="REGULATOR OF RPOS"/>
    <property type="match status" value="1"/>
</dbReference>
<evidence type="ECO:0000256" key="1">
    <source>
        <dbReference type="ARBA" id="ARBA00004496"/>
    </source>
</evidence>
<dbReference type="SMART" id="SM00862">
    <property type="entry name" value="Trans_reg_C"/>
    <property type="match status" value="1"/>
</dbReference>
<evidence type="ECO:0000256" key="9">
    <source>
        <dbReference type="PROSITE-ProRule" id="PRU01091"/>
    </source>
</evidence>
<evidence type="ECO:0000256" key="2">
    <source>
        <dbReference type="ARBA" id="ARBA00022490"/>
    </source>
</evidence>
<keyword evidence="6 9" id="KW-0238">DNA-binding</keyword>
<evidence type="ECO:0000256" key="4">
    <source>
        <dbReference type="ARBA" id="ARBA00023012"/>
    </source>
</evidence>
<dbReference type="InterPro" id="IPR016032">
    <property type="entry name" value="Sig_transdc_resp-reg_C-effctor"/>
</dbReference>
<feature type="domain" description="Response regulatory" evidence="10">
    <location>
        <begin position="43"/>
        <end position="156"/>
    </location>
</feature>
<dbReference type="FunFam" id="3.40.50.2300:FF:000001">
    <property type="entry name" value="DNA-binding response regulator PhoB"/>
    <property type="match status" value="1"/>
</dbReference>
<keyword evidence="2" id="KW-0963">Cytoplasm</keyword>
<evidence type="ECO:0000259" key="11">
    <source>
        <dbReference type="PROSITE" id="PS51755"/>
    </source>
</evidence>
<reference evidence="12 13" key="1">
    <citation type="submission" date="2018-07" db="EMBL/GenBank/DDBJ databases">
        <title>Genome sequencing of rice bacterial endophytes.</title>
        <authorList>
            <person name="Venturi V."/>
        </authorList>
    </citation>
    <scope>NUCLEOTIDE SEQUENCE [LARGE SCALE GENOMIC DNA]</scope>
    <source>
        <strain evidence="12 13">E2333</strain>
    </source>
</reference>
<comment type="subcellular location">
    <subcellularLocation>
        <location evidence="1">Cytoplasm</location>
    </subcellularLocation>
</comment>
<dbReference type="PROSITE" id="PS51755">
    <property type="entry name" value="OMPR_PHOB"/>
    <property type="match status" value="1"/>
</dbReference>
<dbReference type="InterPro" id="IPR001867">
    <property type="entry name" value="OmpR/PhoB-type_DNA-bd"/>
</dbReference>
<dbReference type="InterPro" id="IPR001789">
    <property type="entry name" value="Sig_transdc_resp-reg_receiver"/>
</dbReference>
<keyword evidence="4" id="KW-0902">Two-component regulatory system</keyword>
<evidence type="ECO:0000259" key="10">
    <source>
        <dbReference type="PROSITE" id="PS50110"/>
    </source>
</evidence>
<feature type="modified residue" description="4-aspartylphosphate" evidence="8">
    <location>
        <position position="92"/>
    </location>
</feature>
<name>A0A370SWB4_PSEJE</name>
<dbReference type="PANTHER" id="PTHR48111:SF4">
    <property type="entry name" value="DNA-BINDING DUAL TRANSCRIPTIONAL REGULATOR OMPR"/>
    <property type="match status" value="1"/>
</dbReference>